<dbReference type="InterPro" id="IPR036291">
    <property type="entry name" value="NAD(P)-bd_dom_sf"/>
</dbReference>
<keyword evidence="2" id="KW-0521">NADP</keyword>
<evidence type="ECO:0000256" key="4">
    <source>
        <dbReference type="RuleBase" id="RU000363"/>
    </source>
</evidence>
<dbReference type="PRINTS" id="PR00080">
    <property type="entry name" value="SDRFAMILY"/>
</dbReference>
<dbReference type="GO" id="GO:0005737">
    <property type="term" value="C:cytoplasm"/>
    <property type="evidence" value="ECO:0007669"/>
    <property type="project" value="TreeGrafter"/>
</dbReference>
<dbReference type="InterPro" id="IPR020904">
    <property type="entry name" value="Sc_DH/Rdtase_CS"/>
</dbReference>
<dbReference type="Pfam" id="PF00106">
    <property type="entry name" value="adh_short"/>
    <property type="match status" value="1"/>
</dbReference>
<accession>A0AA38RQE7</accession>
<sequence>MSSWDVKGKFAIVTGAGSGINHAFAEQLLNAGCSVIFADIALRPESEATIAKFPHPSKDGAPSAIFHQTDQSDWSQVSATWEFALKTFGRVDLLCPGAGIWEPPTSSFWHSPGISPTAEDDPNAAPGVYKLFAVNLLGPIRFAQIAIDYWLQNKIAGNLLFVSSLSAYLPTIGTPFYNSSKGGLNSFTLSLAQMKARLNIRVAAMCPATTFTPAVLQEYCVGKVREVDMNMTATECAEVMLRIVTQPEYGDGNVVEAMQFGTKEKSDVRVRIVPYHNLLPDINMEGDFSGKNILVEEEKLWEQLKTKGMRP</sequence>
<reference evidence="5" key="1">
    <citation type="submission" date="2022-07" db="EMBL/GenBank/DDBJ databases">
        <title>Fungi with potential for degradation of polypropylene.</title>
        <authorList>
            <person name="Gostincar C."/>
        </authorList>
    </citation>
    <scope>NUCLEOTIDE SEQUENCE</scope>
    <source>
        <strain evidence="5">EXF-13308</strain>
    </source>
</reference>
<dbReference type="InterPro" id="IPR002347">
    <property type="entry name" value="SDR_fam"/>
</dbReference>
<protein>
    <submittedName>
        <fullName evidence="5">Short chain dehydrogenase</fullName>
    </submittedName>
</protein>
<dbReference type="Proteomes" id="UP001174694">
    <property type="component" value="Unassembled WGS sequence"/>
</dbReference>
<organism evidence="5 6">
    <name type="scientific">Pleurostoma richardsiae</name>
    <dbReference type="NCBI Taxonomy" id="41990"/>
    <lineage>
        <taxon>Eukaryota</taxon>
        <taxon>Fungi</taxon>
        <taxon>Dikarya</taxon>
        <taxon>Ascomycota</taxon>
        <taxon>Pezizomycotina</taxon>
        <taxon>Sordariomycetes</taxon>
        <taxon>Sordariomycetidae</taxon>
        <taxon>Calosphaeriales</taxon>
        <taxon>Pleurostomataceae</taxon>
        <taxon>Pleurostoma</taxon>
    </lineage>
</organism>
<dbReference type="PROSITE" id="PS00061">
    <property type="entry name" value="ADH_SHORT"/>
    <property type="match status" value="1"/>
</dbReference>
<evidence type="ECO:0000256" key="1">
    <source>
        <dbReference type="ARBA" id="ARBA00006484"/>
    </source>
</evidence>
<name>A0AA38RQE7_9PEZI</name>
<keyword evidence="6" id="KW-1185">Reference proteome</keyword>
<gene>
    <name evidence="5" type="ORF">NKR23_g6556</name>
</gene>
<evidence type="ECO:0000256" key="3">
    <source>
        <dbReference type="ARBA" id="ARBA00023002"/>
    </source>
</evidence>
<evidence type="ECO:0000313" key="5">
    <source>
        <dbReference type="EMBL" id="KAJ9143418.1"/>
    </source>
</evidence>
<keyword evidence="3" id="KW-0560">Oxidoreductase</keyword>
<dbReference type="EMBL" id="JANBVO010000019">
    <property type="protein sequence ID" value="KAJ9143418.1"/>
    <property type="molecule type" value="Genomic_DNA"/>
</dbReference>
<dbReference type="Gene3D" id="3.40.50.720">
    <property type="entry name" value="NAD(P)-binding Rossmann-like Domain"/>
    <property type="match status" value="1"/>
</dbReference>
<dbReference type="PRINTS" id="PR00081">
    <property type="entry name" value="GDHRDH"/>
</dbReference>
<dbReference type="SUPFAM" id="SSF51735">
    <property type="entry name" value="NAD(P)-binding Rossmann-fold domains"/>
    <property type="match status" value="1"/>
</dbReference>
<dbReference type="PANTHER" id="PTHR44229">
    <property type="entry name" value="15-HYDROXYPROSTAGLANDIN DEHYDROGENASE [NAD(+)]"/>
    <property type="match status" value="1"/>
</dbReference>
<comment type="caution">
    <text evidence="5">The sequence shown here is derived from an EMBL/GenBank/DDBJ whole genome shotgun (WGS) entry which is preliminary data.</text>
</comment>
<evidence type="ECO:0000313" key="6">
    <source>
        <dbReference type="Proteomes" id="UP001174694"/>
    </source>
</evidence>
<dbReference type="PANTHER" id="PTHR44229:SF4">
    <property type="entry name" value="15-HYDROXYPROSTAGLANDIN DEHYDROGENASE [NAD(+)]"/>
    <property type="match status" value="1"/>
</dbReference>
<dbReference type="GO" id="GO:0016616">
    <property type="term" value="F:oxidoreductase activity, acting on the CH-OH group of donors, NAD or NADP as acceptor"/>
    <property type="evidence" value="ECO:0007669"/>
    <property type="project" value="TreeGrafter"/>
</dbReference>
<proteinExistence type="inferred from homology"/>
<evidence type="ECO:0000256" key="2">
    <source>
        <dbReference type="ARBA" id="ARBA00022857"/>
    </source>
</evidence>
<dbReference type="AlphaFoldDB" id="A0AA38RQE7"/>
<comment type="similarity">
    <text evidence="1 4">Belongs to the short-chain dehydrogenases/reductases (SDR) family.</text>
</comment>